<feature type="region of interest" description="Disordered" evidence="4">
    <location>
        <begin position="1"/>
        <end position="28"/>
    </location>
</feature>
<evidence type="ECO:0000259" key="5">
    <source>
        <dbReference type="Pfam" id="PF00849"/>
    </source>
</evidence>
<dbReference type="Pfam" id="PF00849">
    <property type="entry name" value="PseudoU_synth_2"/>
    <property type="match status" value="1"/>
</dbReference>
<evidence type="ECO:0000313" key="6">
    <source>
        <dbReference type="EMBL" id="MFC2970653.1"/>
    </source>
</evidence>
<evidence type="ECO:0000256" key="3">
    <source>
        <dbReference type="RuleBase" id="RU003887"/>
    </source>
</evidence>
<dbReference type="NCBIfam" id="TIGR00093">
    <property type="entry name" value="pseudouridine synthase"/>
    <property type="match status" value="1"/>
</dbReference>
<organism evidence="6 7">
    <name type="scientific">Azotobacter bryophylli</name>
    <dbReference type="NCBI Taxonomy" id="1986537"/>
    <lineage>
        <taxon>Bacteria</taxon>
        <taxon>Pseudomonadati</taxon>
        <taxon>Pseudomonadota</taxon>
        <taxon>Gammaproteobacteria</taxon>
        <taxon>Pseudomonadales</taxon>
        <taxon>Pseudomonadaceae</taxon>
        <taxon>Azotobacter</taxon>
    </lineage>
</organism>
<name>A0ABV7ANR9_9GAMM</name>
<comment type="similarity">
    <text evidence="1 3">Belongs to the pseudouridine synthase RsuA family.</text>
</comment>
<dbReference type="Gene3D" id="3.30.70.580">
    <property type="entry name" value="Pseudouridine synthase I, catalytic domain, N-terminal subdomain"/>
    <property type="match status" value="1"/>
</dbReference>
<keyword evidence="7" id="KW-1185">Reference proteome</keyword>
<evidence type="ECO:0000256" key="4">
    <source>
        <dbReference type="SAM" id="MobiDB-lite"/>
    </source>
</evidence>
<dbReference type="Proteomes" id="UP001595457">
    <property type="component" value="Unassembled WGS sequence"/>
</dbReference>
<feature type="domain" description="Pseudouridine synthase RsuA/RluA-like" evidence="5">
    <location>
        <begin position="31"/>
        <end position="175"/>
    </location>
</feature>
<dbReference type="SUPFAM" id="SSF55120">
    <property type="entry name" value="Pseudouridine synthase"/>
    <property type="match status" value="1"/>
</dbReference>
<feature type="compositionally biased region" description="Low complexity" evidence="4">
    <location>
        <begin position="10"/>
        <end position="19"/>
    </location>
</feature>
<dbReference type="InterPro" id="IPR000748">
    <property type="entry name" value="PsdUridine_synth_RsuA/RluB/E/F"/>
</dbReference>
<dbReference type="PANTHER" id="PTHR47683">
    <property type="entry name" value="PSEUDOURIDINE SYNTHASE FAMILY PROTEIN-RELATED"/>
    <property type="match status" value="1"/>
</dbReference>
<proteinExistence type="inferred from homology"/>
<evidence type="ECO:0000313" key="7">
    <source>
        <dbReference type="Proteomes" id="UP001595457"/>
    </source>
</evidence>
<dbReference type="InterPro" id="IPR050343">
    <property type="entry name" value="RsuA_PseudoU_synthase"/>
</dbReference>
<dbReference type="InterPro" id="IPR018496">
    <property type="entry name" value="PsdUridine_synth_RsuA/RluB_CS"/>
</dbReference>
<gene>
    <name evidence="6" type="ORF">ACFOJE_00295</name>
</gene>
<dbReference type="InterPro" id="IPR006145">
    <property type="entry name" value="PsdUridine_synth_RsuA/RluA"/>
</dbReference>
<dbReference type="Gene3D" id="3.30.70.1560">
    <property type="entry name" value="Alpha-L RNA-binding motif"/>
    <property type="match status" value="1"/>
</dbReference>
<dbReference type="EMBL" id="JBHRSJ010000001">
    <property type="protein sequence ID" value="MFC2970653.1"/>
    <property type="molecule type" value="Genomic_DNA"/>
</dbReference>
<evidence type="ECO:0000256" key="1">
    <source>
        <dbReference type="ARBA" id="ARBA00008348"/>
    </source>
</evidence>
<dbReference type="InterPro" id="IPR042092">
    <property type="entry name" value="PsdUridine_s_RsuA/RluB/E/F_cat"/>
</dbReference>
<dbReference type="InterPro" id="IPR020103">
    <property type="entry name" value="PsdUridine_synth_cat_dom_sf"/>
</dbReference>
<dbReference type="RefSeq" id="WP_377812225.1">
    <property type="nucleotide sequence ID" value="NZ_JBHRSJ010000001.1"/>
</dbReference>
<sequence length="208" mass="23359">MARPPRPVSRRPAGPAPARRVPKAPPAQPRLILFNKPFDVLTQFSDGEGRATLKDFVPIPGVYPAGRLDRDSEGLLLLTNDGRLQARIADPKHKLAKTYWVQVEGEPDEEQLERLRRGVELNDGPTLPAEARLLAEPGLWPRDPPVRFRKTVPTAWLELIIREGRNRQVRRMTAAVGLPTLRLVRVRIGPWSLDGLAPGQWREVPAQL</sequence>
<comment type="caution">
    <text evidence="6">The sequence shown here is derived from an EMBL/GenBank/DDBJ whole genome shotgun (WGS) entry which is preliminary data.</text>
</comment>
<protein>
    <recommendedName>
        <fullName evidence="3">Pseudouridine synthase</fullName>
        <ecNumber evidence="3">5.4.99.-</ecNumber>
    </recommendedName>
</protein>
<accession>A0ABV7ANR9</accession>
<reference evidence="7" key="1">
    <citation type="journal article" date="2019" name="Int. J. Syst. Evol. Microbiol.">
        <title>The Global Catalogue of Microorganisms (GCM) 10K type strain sequencing project: providing services to taxonomists for standard genome sequencing and annotation.</title>
        <authorList>
            <consortium name="The Broad Institute Genomics Platform"/>
            <consortium name="The Broad Institute Genome Sequencing Center for Infectious Disease"/>
            <person name="Wu L."/>
            <person name="Ma J."/>
        </authorList>
    </citation>
    <scope>NUCLEOTIDE SEQUENCE [LARGE SCALE GENOMIC DNA]</scope>
    <source>
        <strain evidence="7">KCTC 62195</strain>
    </source>
</reference>
<dbReference type="PANTHER" id="PTHR47683:SF2">
    <property type="entry name" value="RNA-BINDING S4 DOMAIN-CONTAINING PROTEIN"/>
    <property type="match status" value="1"/>
</dbReference>
<dbReference type="PROSITE" id="PS01149">
    <property type="entry name" value="PSI_RSU"/>
    <property type="match status" value="1"/>
</dbReference>
<keyword evidence="2 3" id="KW-0413">Isomerase</keyword>
<dbReference type="InterPro" id="IPR020094">
    <property type="entry name" value="TruA/RsuA/RluB/E/F_N"/>
</dbReference>
<evidence type="ECO:0000256" key="2">
    <source>
        <dbReference type="ARBA" id="ARBA00023235"/>
    </source>
</evidence>
<dbReference type="EC" id="5.4.99.-" evidence="3"/>